<dbReference type="GO" id="GO:0005634">
    <property type="term" value="C:nucleus"/>
    <property type="evidence" value="ECO:0007669"/>
    <property type="project" value="TreeGrafter"/>
</dbReference>
<reference evidence="1" key="1">
    <citation type="journal article" date="2021" name="Open Biol.">
        <title>Shared evolutionary footprints suggest mitochondrial oxidative damage underlies multiple complex I losses in fungi.</title>
        <authorList>
            <person name="Schikora-Tamarit M.A."/>
            <person name="Marcet-Houben M."/>
            <person name="Nosek J."/>
            <person name="Gabaldon T."/>
        </authorList>
    </citation>
    <scope>NUCLEOTIDE SEQUENCE</scope>
    <source>
        <strain evidence="1">CBS6075</strain>
    </source>
</reference>
<protein>
    <recommendedName>
        <fullName evidence="3">SET domain-containing protein</fullName>
    </recommendedName>
</protein>
<dbReference type="PANTHER" id="PTHR13271:SF147">
    <property type="entry name" value="PROTEIN-LYSINE N-METHYLTRANSFERASE EFM1-RELATED"/>
    <property type="match status" value="1"/>
</dbReference>
<name>A0A9P8T3S2_9ASCO</name>
<dbReference type="SUPFAM" id="SSF82199">
    <property type="entry name" value="SET domain"/>
    <property type="match status" value="1"/>
</dbReference>
<dbReference type="InterPro" id="IPR044432">
    <property type="entry name" value="Set10/Efm1_SET"/>
</dbReference>
<dbReference type="InterPro" id="IPR050600">
    <property type="entry name" value="SETD3_SETD6_MTase"/>
</dbReference>
<dbReference type="Gene3D" id="3.90.1410.10">
    <property type="entry name" value="set domain protein methyltransferase, domain 1"/>
    <property type="match status" value="1"/>
</dbReference>
<dbReference type="OrthoDB" id="42889at2759"/>
<organism evidence="1 2">
    <name type="scientific">Ogataea philodendri</name>
    <dbReference type="NCBI Taxonomy" id="1378263"/>
    <lineage>
        <taxon>Eukaryota</taxon>
        <taxon>Fungi</taxon>
        <taxon>Dikarya</taxon>
        <taxon>Ascomycota</taxon>
        <taxon>Saccharomycotina</taxon>
        <taxon>Pichiomycetes</taxon>
        <taxon>Pichiales</taxon>
        <taxon>Pichiaceae</taxon>
        <taxon>Ogataea</taxon>
    </lineage>
</organism>
<dbReference type="InterPro" id="IPR046341">
    <property type="entry name" value="SET_dom_sf"/>
</dbReference>
<dbReference type="RefSeq" id="XP_046060567.1">
    <property type="nucleotide sequence ID" value="XM_046205747.1"/>
</dbReference>
<dbReference type="EMBL" id="JAEUBE010000327">
    <property type="protein sequence ID" value="KAH3664295.1"/>
    <property type="molecule type" value="Genomic_DNA"/>
</dbReference>
<evidence type="ECO:0000313" key="1">
    <source>
        <dbReference type="EMBL" id="KAH3664295.1"/>
    </source>
</evidence>
<proteinExistence type="predicted"/>
<evidence type="ECO:0008006" key="3">
    <source>
        <dbReference type="Google" id="ProtNLM"/>
    </source>
</evidence>
<dbReference type="AlphaFoldDB" id="A0A9P8T3S2"/>
<reference evidence="1" key="2">
    <citation type="submission" date="2021-01" db="EMBL/GenBank/DDBJ databases">
        <authorList>
            <person name="Schikora-Tamarit M.A."/>
        </authorList>
    </citation>
    <scope>NUCLEOTIDE SEQUENCE</scope>
    <source>
        <strain evidence="1">CBS6075</strain>
    </source>
</reference>
<accession>A0A9P8T3S2</accession>
<dbReference type="Proteomes" id="UP000769157">
    <property type="component" value="Unassembled WGS sequence"/>
</dbReference>
<sequence>MTIGLDLQNLLQWATSHGCQISDSIEFRASHQGVSVYSKETFSLSKYEVIVPDSIIITPDKAFEQLDIDPKIDPVLALKLYLCYLKSTGHEDFAAYVKCLPPLRKIGSPITFSEQELDLLKGTNIFNSVPAMRAQLLAEYEELLTSQGWIIAKNYDKLCKDDFFSLITGELSEGCHYPPQFSWFLWAHLILTSRAFPYRLINPKAPSNAVMLLPIVDLFNHKAGSKVTWLPSQSQFGIRIEETVGQGEELFNNYGPKGNEELFIGYGFTIPDNEHEQLQLSINIQDVSERDLGIWDIKLPKMSDYTFSVSSDGQEEHGKEVMTTAVFICNNYHTLPEGLLELFAYKSRNQEDTQKTLASLFKGLNNLKAAIDHKFKNITDKPSFGFYTNSHLIPGATNGNDQLLSGNCENSIIYKRSQLKLGKLIKASLKDEEKRLLKTYRAKLITVKDMIKKDLFISEAITKFNFASPEENLSVIEQEILVSYWLLMVAKGVSSNLNSDWVQKEFLNCADTIHSESSDAVRMYEMLSQDSNIPDWQEMVSLEEFVKADQVKMRNYYAKGAKGEPILIVPTTL</sequence>
<evidence type="ECO:0000313" key="2">
    <source>
        <dbReference type="Proteomes" id="UP000769157"/>
    </source>
</evidence>
<comment type="caution">
    <text evidence="1">The sequence shown here is derived from an EMBL/GenBank/DDBJ whole genome shotgun (WGS) entry which is preliminary data.</text>
</comment>
<dbReference type="CDD" id="cd19180">
    <property type="entry name" value="SET_SpSET10-like"/>
    <property type="match status" value="1"/>
</dbReference>
<keyword evidence="2" id="KW-1185">Reference proteome</keyword>
<dbReference type="PANTHER" id="PTHR13271">
    <property type="entry name" value="UNCHARACTERIZED PUTATIVE METHYLTRANSFERASE"/>
    <property type="match status" value="1"/>
</dbReference>
<dbReference type="GO" id="GO:0016279">
    <property type="term" value="F:protein-lysine N-methyltransferase activity"/>
    <property type="evidence" value="ECO:0007669"/>
    <property type="project" value="InterPro"/>
</dbReference>
<gene>
    <name evidence="1" type="ORF">OGAPHI_004647</name>
</gene>
<dbReference type="GeneID" id="70236612"/>